<evidence type="ECO:0000256" key="1">
    <source>
        <dbReference type="SAM" id="MobiDB-lite"/>
    </source>
</evidence>
<keyword evidence="3" id="KW-1185">Reference proteome</keyword>
<evidence type="ECO:0000313" key="2">
    <source>
        <dbReference type="EMBL" id="KAK7479118.1"/>
    </source>
</evidence>
<evidence type="ECO:0000313" key="3">
    <source>
        <dbReference type="Proteomes" id="UP001519460"/>
    </source>
</evidence>
<comment type="caution">
    <text evidence="2">The sequence shown here is derived from an EMBL/GenBank/DDBJ whole genome shotgun (WGS) entry which is preliminary data.</text>
</comment>
<protein>
    <submittedName>
        <fullName evidence="2">Uncharacterized protein</fullName>
    </submittedName>
</protein>
<dbReference type="EMBL" id="JACVVK020000310">
    <property type="protein sequence ID" value="KAK7479118.1"/>
    <property type="molecule type" value="Genomic_DNA"/>
</dbReference>
<dbReference type="Proteomes" id="UP001519460">
    <property type="component" value="Unassembled WGS sequence"/>
</dbReference>
<organism evidence="2 3">
    <name type="scientific">Batillaria attramentaria</name>
    <dbReference type="NCBI Taxonomy" id="370345"/>
    <lineage>
        <taxon>Eukaryota</taxon>
        <taxon>Metazoa</taxon>
        <taxon>Spiralia</taxon>
        <taxon>Lophotrochozoa</taxon>
        <taxon>Mollusca</taxon>
        <taxon>Gastropoda</taxon>
        <taxon>Caenogastropoda</taxon>
        <taxon>Sorbeoconcha</taxon>
        <taxon>Cerithioidea</taxon>
        <taxon>Batillariidae</taxon>
        <taxon>Batillaria</taxon>
    </lineage>
</organism>
<feature type="compositionally biased region" description="Basic and acidic residues" evidence="1">
    <location>
        <begin position="284"/>
        <end position="293"/>
    </location>
</feature>
<reference evidence="2 3" key="1">
    <citation type="journal article" date="2023" name="Sci. Data">
        <title>Genome assembly of the Korean intertidal mud-creeper Batillaria attramentaria.</title>
        <authorList>
            <person name="Patra A.K."/>
            <person name="Ho P.T."/>
            <person name="Jun S."/>
            <person name="Lee S.J."/>
            <person name="Kim Y."/>
            <person name="Won Y.J."/>
        </authorList>
    </citation>
    <scope>NUCLEOTIDE SEQUENCE [LARGE SCALE GENOMIC DNA]</scope>
    <source>
        <strain evidence="2">Wonlab-2016</strain>
    </source>
</reference>
<dbReference type="AlphaFoldDB" id="A0ABD0JW07"/>
<proteinExistence type="predicted"/>
<sequence>METDFATTDGGHNLYTKPVWIYLQQMQRLQQITQWFQRIHVLRRSDRYWAGFSLTSSRKVGQNIVTTMSEARVKEFKFRKDQAGNNGHEDMCKSGWWKTFKLALSFCFKRLVTAANNRPEDFQLASVLQYELSAPPPSLFESSGLTRAPNTATLRFTMVHARNDADLLTVQTAVKNCANTTIVTGEDTDLLVLLCFHEEHSYSDMHIIFRFDVKNRRQIVFDIKWTQTQLGRDLCRLLLFAHAVGGCGTTSRVYGVGKGSTGEEADRSCFQTAGGDLLQPAQRSQEDTHEGRGEGLCMPV</sequence>
<feature type="region of interest" description="Disordered" evidence="1">
    <location>
        <begin position="280"/>
        <end position="300"/>
    </location>
</feature>
<accession>A0ABD0JW07</accession>
<gene>
    <name evidence="2" type="ORF">BaRGS_00029636</name>
</gene>
<name>A0ABD0JW07_9CAEN</name>